<dbReference type="Proteomes" id="UP001162480">
    <property type="component" value="Chromosome 21"/>
</dbReference>
<organism evidence="2 3">
    <name type="scientific">Octopus vulgaris</name>
    <name type="common">Common octopus</name>
    <dbReference type="NCBI Taxonomy" id="6645"/>
    <lineage>
        <taxon>Eukaryota</taxon>
        <taxon>Metazoa</taxon>
        <taxon>Spiralia</taxon>
        <taxon>Lophotrochozoa</taxon>
        <taxon>Mollusca</taxon>
        <taxon>Cephalopoda</taxon>
        <taxon>Coleoidea</taxon>
        <taxon>Octopodiformes</taxon>
        <taxon>Octopoda</taxon>
        <taxon>Incirrata</taxon>
        <taxon>Octopodidae</taxon>
        <taxon>Octopus</taxon>
    </lineage>
</organism>
<feature type="region of interest" description="Disordered" evidence="1">
    <location>
        <begin position="94"/>
        <end position="132"/>
    </location>
</feature>
<evidence type="ECO:0000256" key="1">
    <source>
        <dbReference type="SAM" id="MobiDB-lite"/>
    </source>
</evidence>
<proteinExistence type="predicted"/>
<feature type="compositionally biased region" description="Acidic residues" evidence="1">
    <location>
        <begin position="95"/>
        <end position="125"/>
    </location>
</feature>
<keyword evidence="3" id="KW-1185">Reference proteome</keyword>
<protein>
    <submittedName>
        <fullName evidence="2">Uncharacterized protein</fullName>
    </submittedName>
</protein>
<dbReference type="AlphaFoldDB" id="A0AA36BS30"/>
<accession>A0AA36BS30</accession>
<evidence type="ECO:0000313" key="2">
    <source>
        <dbReference type="EMBL" id="CAI9738662.1"/>
    </source>
</evidence>
<evidence type="ECO:0000313" key="3">
    <source>
        <dbReference type="Proteomes" id="UP001162480"/>
    </source>
</evidence>
<gene>
    <name evidence="2" type="ORF">OCTVUL_1B025805</name>
</gene>
<dbReference type="EMBL" id="OX597834">
    <property type="protein sequence ID" value="CAI9738662.1"/>
    <property type="molecule type" value="Genomic_DNA"/>
</dbReference>
<sequence length="132" mass="15552">MKALRAVDKKIRDRELSGDKAEFLTFRLKVSHFLEENIAKTSQTYFDIRFSVFEKPKPLKQTQGPDILHASTGFRYAWNGLYLIWPTLIKPFSLEEAEEEDEEEEEEEEAGDDDDNYDGDDDKEEKEEKRIK</sequence>
<reference evidence="2" key="1">
    <citation type="submission" date="2023-08" db="EMBL/GenBank/DDBJ databases">
        <authorList>
            <person name="Alioto T."/>
            <person name="Alioto T."/>
            <person name="Gomez Garrido J."/>
        </authorList>
    </citation>
    <scope>NUCLEOTIDE SEQUENCE</scope>
</reference>
<name>A0AA36BS30_OCTVU</name>